<evidence type="ECO:0000313" key="4">
    <source>
        <dbReference type="Proteomes" id="UP000573327"/>
    </source>
</evidence>
<evidence type="ECO:0000256" key="2">
    <source>
        <dbReference type="SAM" id="Phobius"/>
    </source>
</evidence>
<dbReference type="Proteomes" id="UP000573327">
    <property type="component" value="Unassembled WGS sequence"/>
</dbReference>
<organism evidence="3 4">
    <name type="scientific">Kitasatospora gansuensis</name>
    <dbReference type="NCBI Taxonomy" id="258050"/>
    <lineage>
        <taxon>Bacteria</taxon>
        <taxon>Bacillati</taxon>
        <taxon>Actinomycetota</taxon>
        <taxon>Actinomycetes</taxon>
        <taxon>Kitasatosporales</taxon>
        <taxon>Streptomycetaceae</taxon>
        <taxon>Kitasatospora</taxon>
    </lineage>
</organism>
<dbReference type="EMBL" id="JACHJR010000002">
    <property type="protein sequence ID" value="MBB4951914.1"/>
    <property type="molecule type" value="Genomic_DNA"/>
</dbReference>
<keyword evidence="2" id="KW-0812">Transmembrane</keyword>
<feature type="compositionally biased region" description="Polar residues" evidence="1">
    <location>
        <begin position="165"/>
        <end position="183"/>
    </location>
</feature>
<comment type="caution">
    <text evidence="3">The sequence shown here is derived from an EMBL/GenBank/DDBJ whole genome shotgun (WGS) entry which is preliminary data.</text>
</comment>
<feature type="transmembrane region" description="Helical" evidence="2">
    <location>
        <begin position="60"/>
        <end position="80"/>
    </location>
</feature>
<sequence>MTPEEQTEQLTTLELLNTEISARLTRQADSGGKVDTKALALVGFAATAAQFLASRQAQPVLAVVALVAYGAAFGCGLMVVRVRGHKDLEPRTALDGYGHLPKERVLLMLAASRVKMFEHNKAIQDTKAAWWKASLAALVLGLVSSTVGLVLHTDGHDRQPEPGKSSPSVQHSASNSPAPTQPR</sequence>
<gene>
    <name evidence="3" type="ORF">F4556_007568</name>
</gene>
<proteinExistence type="predicted"/>
<keyword evidence="2" id="KW-0472">Membrane</keyword>
<evidence type="ECO:0000256" key="1">
    <source>
        <dbReference type="SAM" id="MobiDB-lite"/>
    </source>
</evidence>
<keyword evidence="4" id="KW-1185">Reference proteome</keyword>
<protein>
    <recommendedName>
        <fullName evidence="5">Integral membrane plasmid transfer protein</fullName>
    </recommendedName>
</protein>
<feature type="transmembrane region" description="Helical" evidence="2">
    <location>
        <begin position="129"/>
        <end position="151"/>
    </location>
</feature>
<dbReference type="AlphaFoldDB" id="A0A7W7WMK4"/>
<keyword evidence="2" id="KW-1133">Transmembrane helix</keyword>
<reference evidence="3 4" key="1">
    <citation type="submission" date="2020-08" db="EMBL/GenBank/DDBJ databases">
        <title>Sequencing the genomes of 1000 actinobacteria strains.</title>
        <authorList>
            <person name="Klenk H.-P."/>
        </authorList>
    </citation>
    <scope>NUCLEOTIDE SEQUENCE [LARGE SCALE GENOMIC DNA]</scope>
    <source>
        <strain evidence="3 4">DSM 44786</strain>
    </source>
</reference>
<name>A0A7W7WMK4_9ACTN</name>
<feature type="region of interest" description="Disordered" evidence="1">
    <location>
        <begin position="153"/>
        <end position="183"/>
    </location>
</feature>
<accession>A0A7W7WMK4</accession>
<evidence type="ECO:0008006" key="5">
    <source>
        <dbReference type="Google" id="ProtNLM"/>
    </source>
</evidence>
<evidence type="ECO:0000313" key="3">
    <source>
        <dbReference type="EMBL" id="MBB4951914.1"/>
    </source>
</evidence>
<dbReference type="RefSeq" id="WP_184925928.1">
    <property type="nucleotide sequence ID" value="NZ_JACHJR010000002.1"/>
</dbReference>